<dbReference type="InterPro" id="IPR036812">
    <property type="entry name" value="NAD(P)_OxRdtase_dom_sf"/>
</dbReference>
<evidence type="ECO:0000313" key="5">
    <source>
        <dbReference type="Proteomes" id="UP000006352"/>
    </source>
</evidence>
<dbReference type="AlphaFoldDB" id="J4IA43"/>
<name>J4IA43_9APHY</name>
<evidence type="ECO:0000313" key="4">
    <source>
        <dbReference type="EMBL" id="CCM02261.1"/>
    </source>
</evidence>
<feature type="domain" description="NADP-dependent oxidoreductase" evidence="3">
    <location>
        <begin position="277"/>
        <end position="575"/>
    </location>
</feature>
<keyword evidence="2" id="KW-0175">Coiled coil</keyword>
<evidence type="ECO:0000256" key="1">
    <source>
        <dbReference type="ARBA" id="ARBA00023002"/>
    </source>
</evidence>
<dbReference type="InterPro" id="IPR050791">
    <property type="entry name" value="Aldo-Keto_reductase"/>
</dbReference>
<dbReference type="PANTHER" id="PTHR43625">
    <property type="entry name" value="AFLATOXIN B1 ALDEHYDE REDUCTASE"/>
    <property type="match status" value="1"/>
</dbReference>
<dbReference type="RefSeq" id="XP_012181544.1">
    <property type="nucleotide sequence ID" value="XM_012326154.1"/>
</dbReference>
<keyword evidence="1" id="KW-0560">Oxidoreductase</keyword>
<dbReference type="Pfam" id="PF00248">
    <property type="entry name" value="Aldo_ket_red"/>
    <property type="match status" value="1"/>
</dbReference>
<evidence type="ECO:0000259" key="3">
    <source>
        <dbReference type="Pfam" id="PF00248"/>
    </source>
</evidence>
<dbReference type="PANTHER" id="PTHR43625:SF40">
    <property type="entry name" value="ALDO-KETO REDUCTASE YAKC [NADP(+)]"/>
    <property type="match status" value="1"/>
</dbReference>
<dbReference type="GO" id="GO:0005737">
    <property type="term" value="C:cytoplasm"/>
    <property type="evidence" value="ECO:0007669"/>
    <property type="project" value="TreeGrafter"/>
</dbReference>
<dbReference type="GO" id="GO:0016491">
    <property type="term" value="F:oxidoreductase activity"/>
    <property type="evidence" value="ECO:0007669"/>
    <property type="project" value="UniProtKB-KW"/>
</dbReference>
<dbReference type="InterPro" id="IPR023210">
    <property type="entry name" value="NADP_OxRdtase_dom"/>
</dbReference>
<gene>
    <name evidence="4" type="ORF">FIBRA_04344</name>
</gene>
<feature type="coiled-coil region" evidence="2">
    <location>
        <begin position="551"/>
        <end position="583"/>
    </location>
</feature>
<dbReference type="EMBL" id="HE797071">
    <property type="protein sequence ID" value="CCM02261.1"/>
    <property type="molecule type" value="Genomic_DNA"/>
</dbReference>
<evidence type="ECO:0000256" key="2">
    <source>
        <dbReference type="SAM" id="Coils"/>
    </source>
</evidence>
<protein>
    <recommendedName>
        <fullName evidence="3">NADP-dependent oxidoreductase domain-containing protein</fullName>
    </recommendedName>
</protein>
<organism evidence="4 5">
    <name type="scientific">Fibroporia radiculosa</name>
    <dbReference type="NCBI Taxonomy" id="599839"/>
    <lineage>
        <taxon>Eukaryota</taxon>
        <taxon>Fungi</taxon>
        <taxon>Dikarya</taxon>
        <taxon>Basidiomycota</taxon>
        <taxon>Agaricomycotina</taxon>
        <taxon>Agaricomycetes</taxon>
        <taxon>Polyporales</taxon>
        <taxon>Fibroporiaceae</taxon>
        <taxon>Fibroporia</taxon>
    </lineage>
</organism>
<reference evidence="4 5" key="1">
    <citation type="journal article" date="2012" name="Appl. Environ. Microbiol.">
        <title>Short-read sequencing for genomic analysis of the brown rot fungus Fibroporia radiculosa.</title>
        <authorList>
            <person name="Tang J.D."/>
            <person name="Perkins A.D."/>
            <person name="Sonstegard T.S."/>
            <person name="Schroeder S.G."/>
            <person name="Burgess S.C."/>
            <person name="Diehl S.V."/>
        </authorList>
    </citation>
    <scope>NUCLEOTIDE SEQUENCE [LARGE SCALE GENOMIC DNA]</scope>
    <source>
        <strain evidence="4 5">TFFH 294</strain>
    </source>
</reference>
<dbReference type="OrthoDB" id="37537at2759"/>
<dbReference type="HOGENOM" id="CLU_449072_0_0_1"/>
<keyword evidence="5" id="KW-1185">Reference proteome</keyword>
<sequence>MSRGALKMLDIQNGAVELPAIKSSIHCGYGMVAVPHKSDPLLVLPVNAFGISTTFFCFSKKSKEWIYKPQISEIDEPLSSSSQSHSDAAANEAVLLCCNQIVTAISARLFAVPQSESDGQRPLPGTQKELKNIKMMLKRLSSTRVSLLMSNESVEDVLAGMKLTDIINLLRRRGGFAFLSVCQTAADDQEHEESVHLAAGMLLARYGAISTMWSIQNSDAPEDSGVNVHFWSIKAGQQDGGMVSIIRIFDFRFPTLEMSFAKYPTRQLGRDGPIVSAIGYGTMGIGAFYGKTDDEEALRTLTYAADRGVTFWDTADIYGNCESVLGKWFKATGRRSEIFLATKFGSMDLTPGVENIYKPNSKPTYIRRQLENSLKELQTDYIDLYYQHRMDYDVPIEVVLQTLRPYFASGKIKYFGLSECSIDVLRRAKAVPGVGKKVVVCQMEYSPFTLEIETSGFVEAARELGVSVVAYSPLGRGLISGEYKSPKDFAEDDVRRLLPRFSEENFPKNLSLADKFSEIAAKYGATSSQLALAWILAEHPDFIPIPGTRSVRRFEENAKAAEIQLKEEDVKALRTAVNEADVQGARYPDVFNNGQEDCILLSEWKGEQ</sequence>
<dbReference type="InParanoid" id="J4IA43"/>
<dbReference type="Proteomes" id="UP000006352">
    <property type="component" value="Unassembled WGS sequence"/>
</dbReference>
<dbReference type="SUPFAM" id="SSF51430">
    <property type="entry name" value="NAD(P)-linked oxidoreductase"/>
    <property type="match status" value="1"/>
</dbReference>
<dbReference type="Gene3D" id="3.20.20.100">
    <property type="entry name" value="NADP-dependent oxidoreductase domain"/>
    <property type="match status" value="1"/>
</dbReference>
<accession>J4IA43</accession>
<dbReference type="STRING" id="599839.J4IA43"/>
<proteinExistence type="predicted"/>
<dbReference type="GeneID" id="24097172"/>